<keyword evidence="1" id="KW-0732">Signal</keyword>
<feature type="chain" id="PRO_5036954779" description="Domain of unknown function DB domain-containing protein" evidence="1">
    <location>
        <begin position="22"/>
        <end position="208"/>
    </location>
</feature>
<accession>A0A914WUI7</accession>
<dbReference type="AlphaFoldDB" id="A0A914WUI7"/>
<dbReference type="InterPro" id="IPR002602">
    <property type="entry name" value="DB"/>
</dbReference>
<protein>
    <recommendedName>
        <fullName evidence="2">Domain of unknown function DB domain-containing protein</fullName>
    </recommendedName>
</protein>
<dbReference type="Pfam" id="PF01682">
    <property type="entry name" value="DB"/>
    <property type="match status" value="1"/>
</dbReference>
<sequence>MLGIMMLKLFILRNNVLIVEEDSVVFQEAGSITLKQVEEDSRDSIVNAAPGPPKSVEIIPANADSMSYELNAITRGCCAKVPAIPESCYGYCSFDKLNSQTIVDLALYTSPCRMDVSGIWQMMLCMSSSHDHTDCCREKRVDQTNAGDICLHFCNGRLEPEPMTNMGYFPCLEVWEPITRCFKEYIIEETLVKIEQEAQNFDSNNALL</sequence>
<evidence type="ECO:0000313" key="3">
    <source>
        <dbReference type="Proteomes" id="UP000887566"/>
    </source>
</evidence>
<dbReference type="WBParaSite" id="PSAMB.scaffold530size47860.g6629.t1">
    <property type="protein sequence ID" value="PSAMB.scaffold530size47860.g6629.t1"/>
    <property type="gene ID" value="PSAMB.scaffold530size47860.g6629"/>
</dbReference>
<evidence type="ECO:0000313" key="4">
    <source>
        <dbReference type="WBParaSite" id="PSAMB.scaffold530size47860.g6629.t1"/>
    </source>
</evidence>
<evidence type="ECO:0000256" key="1">
    <source>
        <dbReference type="SAM" id="SignalP"/>
    </source>
</evidence>
<dbReference type="PANTHER" id="PTHR46705">
    <property type="entry name" value="PROTEIN CBG09805"/>
    <property type="match status" value="1"/>
</dbReference>
<organism evidence="3 4">
    <name type="scientific">Plectus sambesii</name>
    <dbReference type="NCBI Taxonomy" id="2011161"/>
    <lineage>
        <taxon>Eukaryota</taxon>
        <taxon>Metazoa</taxon>
        <taxon>Ecdysozoa</taxon>
        <taxon>Nematoda</taxon>
        <taxon>Chromadorea</taxon>
        <taxon>Plectida</taxon>
        <taxon>Plectina</taxon>
        <taxon>Plectoidea</taxon>
        <taxon>Plectidae</taxon>
        <taxon>Plectus</taxon>
    </lineage>
</organism>
<feature type="domain" description="Domain of unknown function DB" evidence="2">
    <location>
        <begin position="77"/>
        <end position="182"/>
    </location>
</feature>
<reference evidence="4" key="1">
    <citation type="submission" date="2022-11" db="UniProtKB">
        <authorList>
            <consortium name="WormBaseParasite"/>
        </authorList>
    </citation>
    <scope>IDENTIFICATION</scope>
</reference>
<dbReference type="PANTHER" id="PTHR46705:SF2">
    <property type="entry name" value="DOMAIN OF UNKNOWN FUNCTION DB DOMAIN-CONTAINING PROTEIN"/>
    <property type="match status" value="1"/>
</dbReference>
<evidence type="ECO:0000259" key="2">
    <source>
        <dbReference type="Pfam" id="PF01682"/>
    </source>
</evidence>
<name>A0A914WUI7_9BILA</name>
<keyword evidence="3" id="KW-1185">Reference proteome</keyword>
<dbReference type="Proteomes" id="UP000887566">
    <property type="component" value="Unplaced"/>
</dbReference>
<proteinExistence type="predicted"/>
<feature type="signal peptide" evidence="1">
    <location>
        <begin position="1"/>
        <end position="21"/>
    </location>
</feature>